<dbReference type="EMBL" id="MBDO02000742">
    <property type="protein sequence ID" value="RLN52516.1"/>
    <property type="molecule type" value="Genomic_DNA"/>
</dbReference>
<evidence type="ECO:0000256" key="4">
    <source>
        <dbReference type="SAM" id="SignalP"/>
    </source>
</evidence>
<protein>
    <recommendedName>
        <fullName evidence="9">Selenoprotein T</fullName>
    </recommendedName>
</protein>
<evidence type="ECO:0000313" key="6">
    <source>
        <dbReference type="EMBL" id="RLN55841.1"/>
    </source>
</evidence>
<dbReference type="OrthoDB" id="60822at2759"/>
<accession>A0A3F2RCF0</accession>
<reference evidence="7 8" key="1">
    <citation type="submission" date="2018-07" db="EMBL/GenBank/DDBJ databases">
        <title>Genome sequencing of oomycete isolates from Chile give support for New Zealand origin for Phytophthora kernoviae and make available the first Nothophytophthora sp. genome.</title>
        <authorList>
            <person name="Studholme D.J."/>
            <person name="Sanfuentes E."/>
            <person name="Panda P."/>
            <person name="Hill R."/>
            <person name="Sambles C."/>
            <person name="Grant M."/>
            <person name="Williams N.M."/>
            <person name="Mcdougal R.L."/>
        </authorList>
    </citation>
    <scope>NUCLEOTIDE SEQUENCE [LARGE SCALE GENOMIC DNA]</scope>
    <source>
        <strain evidence="5">Chile6</strain>
        <strain evidence="6">Chile7</strain>
    </source>
</reference>
<proteinExistence type="predicted"/>
<dbReference type="GO" id="GO:0005789">
    <property type="term" value="C:endoplasmic reticulum membrane"/>
    <property type="evidence" value="ECO:0007669"/>
    <property type="project" value="TreeGrafter"/>
</dbReference>
<gene>
    <name evidence="6" type="ORF">BBJ29_009837</name>
    <name evidence="5" type="ORF">BBP00_00009596</name>
</gene>
<dbReference type="InterPro" id="IPR036249">
    <property type="entry name" value="Thioredoxin-like_sf"/>
</dbReference>
<dbReference type="InterPro" id="IPR011893">
    <property type="entry name" value="Selenoprotein_Rdx-typ"/>
</dbReference>
<feature type="signal peptide" evidence="4">
    <location>
        <begin position="1"/>
        <end position="26"/>
    </location>
</feature>
<keyword evidence="3" id="KW-0812">Transmembrane</keyword>
<dbReference type="NCBIfam" id="TIGR02174">
    <property type="entry name" value="CXXU_selWTH"/>
    <property type="match status" value="1"/>
</dbReference>
<evidence type="ECO:0000256" key="1">
    <source>
        <dbReference type="ARBA" id="ARBA00022729"/>
    </source>
</evidence>
<keyword evidence="3" id="KW-1133">Transmembrane helix</keyword>
<feature type="transmembrane region" description="Helical" evidence="3">
    <location>
        <begin position="111"/>
        <end position="130"/>
    </location>
</feature>
<keyword evidence="2" id="KW-0676">Redox-active center</keyword>
<dbReference type="Gene3D" id="3.40.30.10">
    <property type="entry name" value="Glutaredoxin"/>
    <property type="match status" value="2"/>
</dbReference>
<comment type="caution">
    <text evidence="5">The sequence shown here is derived from an EMBL/GenBank/DDBJ whole genome shotgun (WGS) entry which is preliminary data.</text>
</comment>
<evidence type="ECO:0000256" key="3">
    <source>
        <dbReference type="SAM" id="Phobius"/>
    </source>
</evidence>
<dbReference type="Proteomes" id="UP000277300">
    <property type="component" value="Unassembled WGS sequence"/>
</dbReference>
<dbReference type="AlphaFoldDB" id="A0A3F2RCF0"/>
<feature type="chain" id="PRO_5036338469" description="Selenoprotein T" evidence="4">
    <location>
        <begin position="27"/>
        <end position="209"/>
    </location>
</feature>
<dbReference type="PANTHER" id="PTHR13544">
    <property type="entry name" value="SELENOPROTEIN T"/>
    <property type="match status" value="1"/>
</dbReference>
<dbReference type="InterPro" id="IPR019389">
    <property type="entry name" value="Selenoprotein_T"/>
</dbReference>
<dbReference type="PANTHER" id="PTHR13544:SF0">
    <property type="entry name" value="THIOREDOXIN REDUCTASE-LIKE SELENOPROTEIN T"/>
    <property type="match status" value="1"/>
</dbReference>
<name>A0A3F2RCF0_9STRA</name>
<dbReference type="SUPFAM" id="SSF52833">
    <property type="entry name" value="Thioredoxin-like"/>
    <property type="match status" value="1"/>
</dbReference>
<keyword evidence="3" id="KW-0472">Membrane</keyword>
<dbReference type="Pfam" id="PF10262">
    <property type="entry name" value="Rdx"/>
    <property type="match status" value="1"/>
</dbReference>
<dbReference type="GO" id="GO:0004791">
    <property type="term" value="F:thioredoxin-disulfide reductase (NADPH) activity"/>
    <property type="evidence" value="ECO:0007669"/>
    <property type="project" value="TreeGrafter"/>
</dbReference>
<evidence type="ECO:0000313" key="8">
    <source>
        <dbReference type="Proteomes" id="UP000284657"/>
    </source>
</evidence>
<dbReference type="Proteomes" id="UP000284657">
    <property type="component" value="Unassembled WGS sequence"/>
</dbReference>
<sequence length="209" mass="23267">MTRMTLVLRVLLLTVGLIALSRTCTSSVTKPSESVFDAAAKSEENAAVKERNLQRNIADDEVRVLYCTACGYEANFNQVKKYVEDTFPHLVDRVYGANYDVDPTKKMLSQAINIAQVSAIILLVFGEYILPALGIDMTMLRWALNNRIPSFFIVLFMGSLANSLTASGAFEIYFNGDLIFSKLEVDRWPTLLEVSNSIDEYGLVQSVST</sequence>
<organism evidence="5 7">
    <name type="scientific">Phytophthora kernoviae</name>
    <dbReference type="NCBI Taxonomy" id="325452"/>
    <lineage>
        <taxon>Eukaryota</taxon>
        <taxon>Sar</taxon>
        <taxon>Stramenopiles</taxon>
        <taxon>Oomycota</taxon>
        <taxon>Peronosporomycetes</taxon>
        <taxon>Peronosporales</taxon>
        <taxon>Peronosporaceae</taxon>
        <taxon>Phytophthora</taxon>
    </lineage>
</organism>
<dbReference type="EMBL" id="MBAD02001323">
    <property type="protein sequence ID" value="RLN55841.1"/>
    <property type="molecule type" value="Genomic_DNA"/>
</dbReference>
<evidence type="ECO:0000313" key="5">
    <source>
        <dbReference type="EMBL" id="RLN52516.1"/>
    </source>
</evidence>
<keyword evidence="1 4" id="KW-0732">Signal</keyword>
<evidence type="ECO:0000256" key="2">
    <source>
        <dbReference type="ARBA" id="ARBA00023284"/>
    </source>
</evidence>
<feature type="transmembrane region" description="Helical" evidence="3">
    <location>
        <begin position="151"/>
        <end position="174"/>
    </location>
</feature>
<dbReference type="GO" id="GO:0045454">
    <property type="term" value="P:cell redox homeostasis"/>
    <property type="evidence" value="ECO:0007669"/>
    <property type="project" value="TreeGrafter"/>
</dbReference>
<evidence type="ECO:0000313" key="7">
    <source>
        <dbReference type="Proteomes" id="UP000277300"/>
    </source>
</evidence>
<evidence type="ECO:0008006" key="9">
    <source>
        <dbReference type="Google" id="ProtNLM"/>
    </source>
</evidence>